<organism evidence="2">
    <name type="scientific">marine sediment metagenome</name>
    <dbReference type="NCBI Taxonomy" id="412755"/>
    <lineage>
        <taxon>unclassified sequences</taxon>
        <taxon>metagenomes</taxon>
        <taxon>ecological metagenomes</taxon>
    </lineage>
</organism>
<dbReference type="AlphaFoldDB" id="X1BTG1"/>
<feature type="compositionally biased region" description="Basic and acidic residues" evidence="1">
    <location>
        <begin position="42"/>
        <end position="56"/>
    </location>
</feature>
<name>X1BTG1_9ZZZZ</name>
<sequence>MSLFKVVYGSENPTPPVPIPAPSYPDSGFDGTPPPPVNSSLSRRDPRPPMEEIPERPRRRSRAMAPQPSGYAPNPNAFFDEPEVLRKGRGPSDHSTPARESDRGSFEDDRRVGEVDPDISPMLSLYNFRQLMKNKYKKKYKKKFEDQMNAKPEVPPEKLEKDQQREENDYLMKEWGLRRIF</sequence>
<proteinExistence type="predicted"/>
<dbReference type="EMBL" id="BART01022649">
    <property type="protein sequence ID" value="GAG99024.1"/>
    <property type="molecule type" value="Genomic_DNA"/>
</dbReference>
<gene>
    <name evidence="2" type="ORF">S01H4_41418</name>
</gene>
<feature type="compositionally biased region" description="Basic and acidic residues" evidence="1">
    <location>
        <begin position="83"/>
        <end position="114"/>
    </location>
</feature>
<feature type="region of interest" description="Disordered" evidence="1">
    <location>
        <begin position="1"/>
        <end position="118"/>
    </location>
</feature>
<accession>X1BTG1</accession>
<comment type="caution">
    <text evidence="2">The sequence shown here is derived from an EMBL/GenBank/DDBJ whole genome shotgun (WGS) entry which is preliminary data.</text>
</comment>
<protein>
    <submittedName>
        <fullName evidence="2">Uncharacterized protein</fullName>
    </submittedName>
</protein>
<evidence type="ECO:0000313" key="2">
    <source>
        <dbReference type="EMBL" id="GAG99024.1"/>
    </source>
</evidence>
<reference evidence="2" key="1">
    <citation type="journal article" date="2014" name="Front. Microbiol.">
        <title>High frequency of phylogenetically diverse reductive dehalogenase-homologous genes in deep subseafloor sedimentary metagenomes.</title>
        <authorList>
            <person name="Kawai M."/>
            <person name="Futagami T."/>
            <person name="Toyoda A."/>
            <person name="Takaki Y."/>
            <person name="Nishi S."/>
            <person name="Hori S."/>
            <person name="Arai W."/>
            <person name="Tsubouchi T."/>
            <person name="Morono Y."/>
            <person name="Uchiyama I."/>
            <person name="Ito T."/>
            <person name="Fujiyama A."/>
            <person name="Inagaki F."/>
            <person name="Takami H."/>
        </authorList>
    </citation>
    <scope>NUCLEOTIDE SEQUENCE</scope>
    <source>
        <strain evidence="2">Expedition CK06-06</strain>
    </source>
</reference>
<feature type="compositionally biased region" description="Pro residues" evidence="1">
    <location>
        <begin position="13"/>
        <end position="23"/>
    </location>
</feature>
<evidence type="ECO:0000256" key="1">
    <source>
        <dbReference type="SAM" id="MobiDB-lite"/>
    </source>
</evidence>